<evidence type="ECO:0000256" key="25">
    <source>
        <dbReference type="ARBA" id="ARBA00046376"/>
    </source>
</evidence>
<comment type="catalytic activity">
    <reaction evidence="9">
        <text>L-lysyl-L-alanine(out) = L-lysyl-L-alanine(in)</text>
        <dbReference type="Rhea" id="RHEA:79399"/>
        <dbReference type="ChEBI" id="CHEBI:229954"/>
    </reaction>
</comment>
<comment type="catalytic activity">
    <reaction evidence="19">
        <text>L-histidyl-L-alpha-amino acid(out) = L-histidyl-L-alpha-amino acid(in)</text>
        <dbReference type="Rhea" id="RHEA:79379"/>
        <dbReference type="ChEBI" id="CHEBI:229964"/>
    </reaction>
</comment>
<keyword evidence="5 26" id="KW-0812">Transmembrane</keyword>
<evidence type="ECO:0000256" key="19">
    <source>
        <dbReference type="ARBA" id="ARBA00044912"/>
    </source>
</evidence>
<comment type="catalytic activity">
    <reaction evidence="15">
        <text>L-aspartyl-L-lysine(out) = L-aspartyl-L-lysine(in)</text>
        <dbReference type="Rhea" id="RHEA:79411"/>
        <dbReference type="ChEBI" id="CHEBI:229953"/>
    </reaction>
</comment>
<comment type="catalytic activity">
    <reaction evidence="10">
        <text>L-histidyl-glycine(out) = L-histidyl-glycine(in)</text>
        <dbReference type="Rhea" id="RHEA:79395"/>
        <dbReference type="ChEBI" id="CHEBI:229957"/>
    </reaction>
</comment>
<feature type="domain" description="Major facilitator superfamily (MFS) profile" evidence="27">
    <location>
        <begin position="4"/>
        <end position="415"/>
    </location>
</feature>
<evidence type="ECO:0000256" key="21">
    <source>
        <dbReference type="ARBA" id="ARBA00044924"/>
    </source>
</evidence>
<evidence type="ECO:0000256" key="2">
    <source>
        <dbReference type="ARBA" id="ARBA00004651"/>
    </source>
</evidence>
<evidence type="ECO:0000256" key="16">
    <source>
        <dbReference type="ARBA" id="ARBA00044899"/>
    </source>
</evidence>
<evidence type="ECO:0000256" key="7">
    <source>
        <dbReference type="ARBA" id="ARBA00023136"/>
    </source>
</evidence>
<evidence type="ECO:0000256" key="6">
    <source>
        <dbReference type="ARBA" id="ARBA00022989"/>
    </source>
</evidence>
<comment type="subcellular location">
    <subcellularLocation>
        <location evidence="2">Cell membrane</location>
        <topology evidence="2">Multi-pass membrane protein</topology>
    </subcellularLocation>
    <subcellularLocation>
        <location evidence="1">Lysosome membrane</location>
        <topology evidence="1">Multi-pass membrane protein</topology>
    </subcellularLocation>
</comment>
<dbReference type="Pfam" id="PF07690">
    <property type="entry name" value="MFS_1"/>
    <property type="match status" value="2"/>
</dbReference>
<evidence type="ECO:0000256" key="12">
    <source>
        <dbReference type="ARBA" id="ARBA00044884"/>
    </source>
</evidence>
<dbReference type="Proteomes" id="UP001205337">
    <property type="component" value="Unassembled WGS sequence"/>
</dbReference>
<dbReference type="InterPro" id="IPR020846">
    <property type="entry name" value="MFS_dom"/>
</dbReference>
<comment type="catalytic activity">
    <reaction evidence="21">
        <text>L-lysyl-glycine(out) = L-lysyl-glycine(in)</text>
        <dbReference type="Rhea" id="RHEA:79407"/>
        <dbReference type="ChEBI" id="CHEBI:191202"/>
    </reaction>
</comment>
<evidence type="ECO:0000256" key="18">
    <source>
        <dbReference type="ARBA" id="ARBA00044903"/>
    </source>
</evidence>
<dbReference type="SUPFAM" id="SSF103473">
    <property type="entry name" value="MFS general substrate transporter"/>
    <property type="match status" value="1"/>
</dbReference>
<evidence type="ECO:0000256" key="14">
    <source>
        <dbReference type="ARBA" id="ARBA00044893"/>
    </source>
</evidence>
<feature type="transmembrane region" description="Helical" evidence="26">
    <location>
        <begin position="307"/>
        <end position="328"/>
    </location>
</feature>
<evidence type="ECO:0000313" key="28">
    <source>
        <dbReference type="EMBL" id="MCS0498127.1"/>
    </source>
</evidence>
<comment type="catalytic activity">
    <reaction evidence="20">
        <text>L-alanyl-L-lysine(out) = L-alanyl-L-lysine(in)</text>
        <dbReference type="Rhea" id="RHEA:79415"/>
        <dbReference type="ChEBI" id="CHEBI:192470"/>
    </reaction>
</comment>
<evidence type="ECO:0000256" key="17">
    <source>
        <dbReference type="ARBA" id="ARBA00044900"/>
    </source>
</evidence>
<feature type="transmembrane region" description="Helical" evidence="26">
    <location>
        <begin position="249"/>
        <end position="274"/>
    </location>
</feature>
<proteinExistence type="inferred from homology"/>
<evidence type="ECO:0000256" key="13">
    <source>
        <dbReference type="ARBA" id="ARBA00044891"/>
    </source>
</evidence>
<comment type="similarity">
    <text evidence="3">Belongs to the major facilitator superfamily.</text>
</comment>
<keyword evidence="4" id="KW-0813">Transport</keyword>
<name>A0ABT1ZBP9_9MICO</name>
<dbReference type="PANTHER" id="PTHR23512">
    <property type="entry name" value="MAJOR FACILITATOR SUPERFAMILY DOMAIN-CONTAINING PROTEIN 1"/>
    <property type="match status" value="1"/>
</dbReference>
<comment type="catalytic activity">
    <reaction evidence="11">
        <text>L-alpha-aminoacyl-L-arginine(out) = L-alpha-aminoacyl-L-arginine(in)</text>
        <dbReference type="Rhea" id="RHEA:79367"/>
        <dbReference type="ChEBI" id="CHEBI:229968"/>
    </reaction>
</comment>
<dbReference type="EMBL" id="JANTHX010000003">
    <property type="protein sequence ID" value="MCS0498127.1"/>
    <property type="molecule type" value="Genomic_DNA"/>
</dbReference>
<keyword evidence="29" id="KW-1185">Reference proteome</keyword>
<evidence type="ECO:0000256" key="3">
    <source>
        <dbReference type="ARBA" id="ARBA00008335"/>
    </source>
</evidence>
<evidence type="ECO:0000256" key="4">
    <source>
        <dbReference type="ARBA" id="ARBA00022448"/>
    </source>
</evidence>
<evidence type="ECO:0000313" key="29">
    <source>
        <dbReference type="Proteomes" id="UP001205337"/>
    </source>
</evidence>
<evidence type="ECO:0000256" key="24">
    <source>
        <dbReference type="ARBA" id="ARBA00045709"/>
    </source>
</evidence>
<evidence type="ECO:0000256" key="23">
    <source>
        <dbReference type="ARBA" id="ARBA00045018"/>
    </source>
</evidence>
<feature type="transmembrane region" description="Helical" evidence="26">
    <location>
        <begin position="389"/>
        <end position="409"/>
    </location>
</feature>
<protein>
    <recommendedName>
        <fullName evidence="22">Lysosomal dipeptide transporter MFSD1</fullName>
    </recommendedName>
    <alternativeName>
        <fullName evidence="23">Major facilitator superfamily domain-containing protein 1</fullName>
    </alternativeName>
</protein>
<reference evidence="28 29" key="1">
    <citation type="submission" date="2022-08" db="EMBL/GenBank/DDBJ databases">
        <authorList>
            <person name="Li F."/>
        </authorList>
    </citation>
    <scope>NUCLEOTIDE SEQUENCE [LARGE SCALE GENOMIC DNA]</scope>
    <source>
        <strain evidence="28 29">10F1B-8-1</strain>
    </source>
</reference>
<comment type="subunit">
    <text evidence="25">Homodimer. Interacts with lysosomal protein GLMP (via lumenal domain); the interaction starts while both proteins are still in the endoplasmic reticulum and is required for stabilization of MFSD1 in lysosomes but has no direct effect on its targeting to lysosomes or transporter activity.</text>
</comment>
<feature type="transmembrane region" description="Helical" evidence="26">
    <location>
        <begin position="38"/>
        <end position="59"/>
    </location>
</feature>
<sequence>MNSLRAWLVFGGAAFAYLVGVLQRTSFGVAGVDATDRFAVNAAVISTVAVVQIVVYAMLQIPVGVLADRIGAPVLIVAGAVVMAVGQGLLAVSGGIGVAVVARVLVGIGDAATFVSVIRLLPSWFSGRILPQLSQWVGMTGQLGQIVSAFPFALLLHLQGWTPAFLAAAAASALAAVVALAVVRRGTPAVTTSELRVVDPAERGLRASVTRPGTQLGFWAHLLAGTVPTMLGILWGYPFLTAGLGYDPATASGVFTLMVVGTLVSGPIVGLLIARHPLRRSDLVLAITWGMFAIWAVVLLWQPAPPLWLVSIFFLSVGVCGPASLIGLDVARSSNPRHAHGSATGIANSGGFVGGFVTMLLVGVVLDLSDGWRVAAGSSSSALYSLEGFRVAFLVPYLVAVVGTVGLLWKRRHTRRRLYEEEGILVAPLWVALFRARGRKRPPRVRE</sequence>
<feature type="transmembrane region" description="Helical" evidence="26">
    <location>
        <begin position="71"/>
        <end position="90"/>
    </location>
</feature>
<dbReference type="Gene3D" id="1.20.1250.20">
    <property type="entry name" value="MFS general substrate transporter like domains"/>
    <property type="match status" value="2"/>
</dbReference>
<dbReference type="PROSITE" id="PS50850">
    <property type="entry name" value="MFS"/>
    <property type="match status" value="1"/>
</dbReference>
<comment type="function">
    <text evidence="24">Lysosomal dipeptide uniporter that selectively exports lysine, arginine or histidine-containing dipeptides with a net positive charge from the lysosome lumen into the cytosol. Could play a role in a specific type of protein O-glycosylation indirectly regulating macrophages migration and tissue invasion. Also essential for liver homeostasis.</text>
</comment>
<comment type="catalytic activity">
    <reaction evidence="13">
        <text>L-lysyl-L-alpha-amino acid(out) = L-lysyl-L-alpha-amino acid(in)</text>
        <dbReference type="Rhea" id="RHEA:79387"/>
        <dbReference type="ChEBI" id="CHEBI:229965"/>
    </reaction>
</comment>
<feature type="transmembrane region" description="Helical" evidence="26">
    <location>
        <begin position="96"/>
        <end position="121"/>
    </location>
</feature>
<evidence type="ECO:0000256" key="26">
    <source>
        <dbReference type="SAM" id="Phobius"/>
    </source>
</evidence>
<evidence type="ECO:0000256" key="10">
    <source>
        <dbReference type="ARBA" id="ARBA00044878"/>
    </source>
</evidence>
<evidence type="ECO:0000256" key="9">
    <source>
        <dbReference type="ARBA" id="ARBA00044876"/>
    </source>
</evidence>
<comment type="catalytic activity">
    <reaction evidence="17">
        <text>L-lysyl-L-lysine(out) = L-lysyl-L-lysine(in)</text>
        <dbReference type="Rhea" id="RHEA:79403"/>
        <dbReference type="ChEBI" id="CHEBI:229956"/>
    </reaction>
</comment>
<dbReference type="InterPro" id="IPR052187">
    <property type="entry name" value="MFSD1"/>
</dbReference>
<comment type="catalytic activity">
    <reaction evidence="12">
        <text>L-alpha-aminoacyl-L-histidine(out) = L-alpha-aminoacyl-L-histidine(in)</text>
        <dbReference type="Rhea" id="RHEA:79375"/>
        <dbReference type="ChEBI" id="CHEBI:229967"/>
    </reaction>
</comment>
<evidence type="ECO:0000256" key="8">
    <source>
        <dbReference type="ARBA" id="ARBA00023228"/>
    </source>
</evidence>
<gene>
    <name evidence="28" type="ORF">NUH29_01005</name>
</gene>
<evidence type="ECO:0000256" key="15">
    <source>
        <dbReference type="ARBA" id="ARBA00044898"/>
    </source>
</evidence>
<evidence type="ECO:0000256" key="5">
    <source>
        <dbReference type="ARBA" id="ARBA00022692"/>
    </source>
</evidence>
<comment type="catalytic activity">
    <reaction evidence="18">
        <text>L-arginyl-glycine(out) = L-arginyl-glycine(in)</text>
        <dbReference type="Rhea" id="RHEA:79391"/>
        <dbReference type="ChEBI" id="CHEBI:229955"/>
    </reaction>
</comment>
<dbReference type="RefSeq" id="WP_258797002.1">
    <property type="nucleotide sequence ID" value="NZ_JANTHX010000003.1"/>
</dbReference>
<evidence type="ECO:0000256" key="20">
    <source>
        <dbReference type="ARBA" id="ARBA00044919"/>
    </source>
</evidence>
<evidence type="ECO:0000259" key="27">
    <source>
        <dbReference type="PROSITE" id="PS50850"/>
    </source>
</evidence>
<dbReference type="CDD" id="cd06174">
    <property type="entry name" value="MFS"/>
    <property type="match status" value="1"/>
</dbReference>
<keyword evidence="8" id="KW-0458">Lysosome</keyword>
<feature type="transmembrane region" description="Helical" evidence="26">
    <location>
        <begin position="164"/>
        <end position="183"/>
    </location>
</feature>
<evidence type="ECO:0000256" key="1">
    <source>
        <dbReference type="ARBA" id="ARBA00004155"/>
    </source>
</evidence>
<keyword evidence="7 26" id="KW-0472">Membrane</keyword>
<comment type="catalytic activity">
    <reaction evidence="16">
        <text>L-arginyl-L-alpha-amino acid(out) = L-arginyl-L-alpha-amino acid(in)</text>
        <dbReference type="Rhea" id="RHEA:79371"/>
        <dbReference type="ChEBI" id="CHEBI:84315"/>
    </reaction>
</comment>
<dbReference type="PANTHER" id="PTHR23512:SF3">
    <property type="entry name" value="MAJOR FACILITATOR SUPERFAMILY DOMAIN-CONTAINING PROTEIN 1"/>
    <property type="match status" value="1"/>
</dbReference>
<dbReference type="InterPro" id="IPR011701">
    <property type="entry name" value="MFS"/>
</dbReference>
<dbReference type="InterPro" id="IPR036259">
    <property type="entry name" value="MFS_trans_sf"/>
</dbReference>
<evidence type="ECO:0000256" key="22">
    <source>
        <dbReference type="ARBA" id="ARBA00044985"/>
    </source>
</evidence>
<organism evidence="28 29">
    <name type="scientific">Protaetiibacter mangrovi</name>
    <dbReference type="NCBI Taxonomy" id="2970926"/>
    <lineage>
        <taxon>Bacteria</taxon>
        <taxon>Bacillati</taxon>
        <taxon>Actinomycetota</taxon>
        <taxon>Actinomycetes</taxon>
        <taxon>Micrococcales</taxon>
        <taxon>Microbacteriaceae</taxon>
        <taxon>Protaetiibacter</taxon>
    </lineage>
</organism>
<comment type="catalytic activity">
    <reaction evidence="14">
        <text>L-alpha-aminoacyl-L-lysine(out) = L-alpha-aminoacyl-L-lysine(in)</text>
        <dbReference type="Rhea" id="RHEA:79383"/>
        <dbReference type="ChEBI" id="CHEBI:229966"/>
    </reaction>
</comment>
<accession>A0ABT1ZBP9</accession>
<comment type="caution">
    <text evidence="28">The sequence shown here is derived from an EMBL/GenBank/DDBJ whole genome shotgun (WGS) entry which is preliminary data.</text>
</comment>
<feature type="transmembrane region" description="Helical" evidence="26">
    <location>
        <begin position="216"/>
        <end position="237"/>
    </location>
</feature>
<feature type="transmembrane region" description="Helical" evidence="26">
    <location>
        <begin position="283"/>
        <end position="301"/>
    </location>
</feature>
<keyword evidence="6 26" id="KW-1133">Transmembrane helix</keyword>
<feature type="transmembrane region" description="Helical" evidence="26">
    <location>
        <begin position="349"/>
        <end position="369"/>
    </location>
</feature>
<evidence type="ECO:0000256" key="11">
    <source>
        <dbReference type="ARBA" id="ARBA00044881"/>
    </source>
</evidence>